<accession>A0A1A7BVL8</accession>
<evidence type="ECO:0000313" key="1">
    <source>
        <dbReference type="EMBL" id="OBV37606.1"/>
    </source>
</evidence>
<gene>
    <name evidence="1" type="ORF">ASR47_1003268</name>
</gene>
<name>A0A1A7BVL8_9BURK</name>
<dbReference type="OrthoDB" id="8699919at2"/>
<dbReference type="EMBL" id="LOCQ01000060">
    <property type="protein sequence ID" value="OBV37606.1"/>
    <property type="molecule type" value="Genomic_DNA"/>
</dbReference>
<comment type="caution">
    <text evidence="1">The sequence shown here is derived from an EMBL/GenBank/DDBJ whole genome shotgun (WGS) entry which is preliminary data.</text>
</comment>
<evidence type="ECO:0000313" key="2">
    <source>
        <dbReference type="Proteomes" id="UP000092713"/>
    </source>
</evidence>
<organism evidence="1 2">
    <name type="scientific">Janthinobacterium psychrotolerans</name>
    <dbReference type="NCBI Taxonomy" id="1747903"/>
    <lineage>
        <taxon>Bacteria</taxon>
        <taxon>Pseudomonadati</taxon>
        <taxon>Pseudomonadota</taxon>
        <taxon>Betaproteobacteria</taxon>
        <taxon>Burkholderiales</taxon>
        <taxon>Oxalobacteraceae</taxon>
        <taxon>Janthinobacterium</taxon>
    </lineage>
</organism>
<protein>
    <submittedName>
        <fullName evidence="1">Uncharacterized protein</fullName>
    </submittedName>
</protein>
<keyword evidence="2" id="KW-1185">Reference proteome</keyword>
<dbReference type="Proteomes" id="UP000092713">
    <property type="component" value="Unassembled WGS sequence"/>
</dbReference>
<dbReference type="RefSeq" id="WP_065309830.1">
    <property type="nucleotide sequence ID" value="NZ_LOCQ01000060.1"/>
</dbReference>
<dbReference type="AlphaFoldDB" id="A0A1A7BVL8"/>
<dbReference type="STRING" id="1747903.ASR47_1003268"/>
<reference evidence="1 2" key="1">
    <citation type="submission" date="2016-04" db="EMBL/GenBank/DDBJ databases">
        <title>Draft genome sequence of Janthinobacterium psychrotolerans sp. nov., isolated from freshwater sediments in Denmark.</title>
        <authorList>
            <person name="Gong X."/>
            <person name="Skrivergaard S."/>
            <person name="Korsgaard B.S."/>
            <person name="Schreiber L."/>
            <person name="Marshall I.P."/>
            <person name="Finster K."/>
            <person name="Schramm A."/>
        </authorList>
    </citation>
    <scope>NUCLEOTIDE SEQUENCE [LARGE SCALE GENOMIC DNA]</scope>
    <source>
        <strain evidence="1 2">S3-2</strain>
    </source>
</reference>
<proteinExistence type="predicted"/>
<sequence>MIVAADAAQWEQLYDLPLLERLGPAQQEIVTHVTQVNLAMDVPQRPSSTEVDDGFQEDVRAAIAAMPASVQALLDGVLLGVRHARQLGSSAISDIVVSGEGVILGVVVALDVDAFESRTANAWATWKENTPFAPEGAYTLSAQIALPEDDNRQGALQYLLLHEFGHVLSAGRNLLHDWWLDAQSLRGADDYHYLPLAWRIDAEKKVVPLAQNAFALRGDIVYYHGARMQGSQMAQAYAQLQGANFATLYAATSVHEDFAESFASYVHAVMLGKPQTIRIEHDGALLLRFDGYWESPRSAAKRALLERLLG</sequence>